<evidence type="ECO:0000313" key="4">
    <source>
        <dbReference type="EMBL" id="KAH3807216.1"/>
    </source>
</evidence>
<dbReference type="SUPFAM" id="SSF101898">
    <property type="entry name" value="NHL repeat"/>
    <property type="match status" value="1"/>
</dbReference>
<reference evidence="4" key="1">
    <citation type="journal article" date="2019" name="bioRxiv">
        <title>The Genome of the Zebra Mussel, Dreissena polymorpha: A Resource for Invasive Species Research.</title>
        <authorList>
            <person name="McCartney M.A."/>
            <person name="Auch B."/>
            <person name="Kono T."/>
            <person name="Mallez S."/>
            <person name="Zhang Y."/>
            <person name="Obille A."/>
            <person name="Becker A."/>
            <person name="Abrahante J.E."/>
            <person name="Garbe J."/>
            <person name="Badalamenti J.P."/>
            <person name="Herman A."/>
            <person name="Mangelson H."/>
            <person name="Liachko I."/>
            <person name="Sullivan S."/>
            <person name="Sone E.D."/>
            <person name="Koren S."/>
            <person name="Silverstein K.A.T."/>
            <person name="Beckman K.B."/>
            <person name="Gohl D.M."/>
        </authorList>
    </citation>
    <scope>NUCLEOTIDE SEQUENCE</scope>
    <source>
        <strain evidence="4">Duluth1</strain>
        <tissue evidence="4">Whole animal</tissue>
    </source>
</reference>
<dbReference type="GO" id="GO:0008270">
    <property type="term" value="F:zinc ion binding"/>
    <property type="evidence" value="ECO:0007669"/>
    <property type="project" value="UniProtKB-KW"/>
</dbReference>
<evidence type="ECO:0000256" key="2">
    <source>
        <dbReference type="SAM" id="Coils"/>
    </source>
</evidence>
<keyword evidence="1" id="KW-0479">Metal-binding</keyword>
<dbReference type="InterPro" id="IPR047153">
    <property type="entry name" value="TRIM45/56/19-like"/>
</dbReference>
<evidence type="ECO:0000313" key="5">
    <source>
        <dbReference type="Proteomes" id="UP000828390"/>
    </source>
</evidence>
<dbReference type="OrthoDB" id="6119439at2759"/>
<keyword evidence="1" id="KW-0862">Zinc</keyword>
<dbReference type="EMBL" id="JAIWYP010000006">
    <property type="protein sequence ID" value="KAH3807216.1"/>
    <property type="molecule type" value="Genomic_DNA"/>
</dbReference>
<accession>A0A9D4JBT7</accession>
<keyword evidence="2" id="KW-0175">Coiled coil</keyword>
<dbReference type="AlphaFoldDB" id="A0A9D4JBT7"/>
<dbReference type="GO" id="GO:0061630">
    <property type="term" value="F:ubiquitin protein ligase activity"/>
    <property type="evidence" value="ECO:0007669"/>
    <property type="project" value="TreeGrafter"/>
</dbReference>
<comment type="caution">
    <text evidence="4">The sequence shown here is derived from an EMBL/GenBank/DDBJ whole genome shotgun (WGS) entry which is preliminary data.</text>
</comment>
<protein>
    <recommendedName>
        <fullName evidence="3">B box-type domain-containing protein</fullName>
    </recommendedName>
</protein>
<reference evidence="4" key="2">
    <citation type="submission" date="2020-11" db="EMBL/GenBank/DDBJ databases">
        <authorList>
            <person name="McCartney M.A."/>
            <person name="Auch B."/>
            <person name="Kono T."/>
            <person name="Mallez S."/>
            <person name="Becker A."/>
            <person name="Gohl D.M."/>
            <person name="Silverstein K.A.T."/>
            <person name="Koren S."/>
            <person name="Bechman K.B."/>
            <person name="Herman A."/>
            <person name="Abrahante J.E."/>
            <person name="Garbe J."/>
        </authorList>
    </citation>
    <scope>NUCLEOTIDE SEQUENCE</scope>
    <source>
        <strain evidence="4">Duluth1</strain>
        <tissue evidence="4">Whole animal</tissue>
    </source>
</reference>
<dbReference type="PROSITE" id="PS50119">
    <property type="entry name" value="ZF_BBOX"/>
    <property type="match status" value="1"/>
</dbReference>
<dbReference type="Gene3D" id="3.30.160.60">
    <property type="entry name" value="Classic Zinc Finger"/>
    <property type="match status" value="1"/>
</dbReference>
<dbReference type="PANTHER" id="PTHR25462:SF229">
    <property type="entry name" value="TRANSCRIPTION INTERMEDIARY FACTOR 1-BETA"/>
    <property type="match status" value="1"/>
</dbReference>
<dbReference type="GO" id="GO:0006513">
    <property type="term" value="P:protein monoubiquitination"/>
    <property type="evidence" value="ECO:0007669"/>
    <property type="project" value="TreeGrafter"/>
</dbReference>
<dbReference type="Proteomes" id="UP000828390">
    <property type="component" value="Unassembled WGS sequence"/>
</dbReference>
<gene>
    <name evidence="4" type="ORF">DPMN_135551</name>
</gene>
<keyword evidence="1" id="KW-0863">Zinc-finger</keyword>
<keyword evidence="5" id="KW-1185">Reference proteome</keyword>
<proteinExistence type="predicted"/>
<dbReference type="InterPro" id="IPR000315">
    <property type="entry name" value="Znf_B-box"/>
</dbReference>
<sequence>MSYENDPGVSDTQTVCVKSEEITINKQVAISKENVTQTFFSDNGGDSIDRQEFVCKNEGTSTDPLMDHGIREENAIETQVLIGKNDENAVCSLTCLTKEVGNATDIQEVVQVSEGDETCHKTMIVSNSRHAIETQTAIDANVHTIQHKRVVIGEMEKNVINTQPTICDNENKMIHTHSDFVNNETEKATVKMKSSTHFDDDIHPTGHTEIHSGIIRSINSQIQTDTTCMLENKSRPKPTSERPSSDFIETSPKMCQPCGCDEINEEAVGFCVVCAEYLCRGCIRDHKRNKITRGHTMLQDQQMPVDTKAFVALRELMQCKLHPEQDVAYRCSEHSKYICILCLAQLHRKCDGINELESNDISPEVESMFACLDNMAKRLDMFKCKQATRIKLLKEEQNEVLQEVQKLADNWLLHIEKLKLQLKQQASNLTADECSRIEQLIAESTATASELESTKELAQTVRQYGNKPETVVVSSHLKDVLSLIQKKLTLFETEVDKHMSLLKKVDTSSLIHLADVLLAANANENVNSTSDEIREVISKECMSHCHKETYVDMRMEAQLFNNRPYTERTTGSSKCVYKIKTDTDLNSCSISAIVCMPNGCIIFADASNNKLKVWGYNNEVVHEYCLPGSPIDMCISECSIYVCFSDIKRVSQFCFSSIRSIYKDREFPTFYWPISLSPIDNRLFVLFTKSSKGYKSTSADVHLEIRRLSSIDATLTYNSDNQSTLDTAKHVILTSDSKAIFGGDDSVTCYKIDETKECLAERAWFYKCYKTNFLKKVSGMAVDDEDNVYVCGEESNNVHQVSSKNYRMNRVIINDISRPLAVCVDTKRANLIIGCRNKNFVYVYSFL</sequence>
<feature type="coiled-coil region" evidence="2">
    <location>
        <begin position="390"/>
        <end position="421"/>
    </location>
</feature>
<feature type="domain" description="B box-type" evidence="3">
    <location>
        <begin position="250"/>
        <end position="300"/>
    </location>
</feature>
<organism evidence="4 5">
    <name type="scientific">Dreissena polymorpha</name>
    <name type="common">Zebra mussel</name>
    <name type="synonym">Mytilus polymorpha</name>
    <dbReference type="NCBI Taxonomy" id="45954"/>
    <lineage>
        <taxon>Eukaryota</taxon>
        <taxon>Metazoa</taxon>
        <taxon>Spiralia</taxon>
        <taxon>Lophotrochozoa</taxon>
        <taxon>Mollusca</taxon>
        <taxon>Bivalvia</taxon>
        <taxon>Autobranchia</taxon>
        <taxon>Heteroconchia</taxon>
        <taxon>Euheterodonta</taxon>
        <taxon>Imparidentia</taxon>
        <taxon>Neoheterodontei</taxon>
        <taxon>Myida</taxon>
        <taxon>Dreissenoidea</taxon>
        <taxon>Dreissenidae</taxon>
        <taxon>Dreissena</taxon>
    </lineage>
</organism>
<evidence type="ECO:0000259" key="3">
    <source>
        <dbReference type="PROSITE" id="PS50119"/>
    </source>
</evidence>
<evidence type="ECO:0000256" key="1">
    <source>
        <dbReference type="PROSITE-ProRule" id="PRU00024"/>
    </source>
</evidence>
<dbReference type="PANTHER" id="PTHR25462">
    <property type="entry name" value="BONUS, ISOFORM C-RELATED"/>
    <property type="match status" value="1"/>
</dbReference>
<name>A0A9D4JBT7_DREPO</name>